<evidence type="ECO:0000256" key="7">
    <source>
        <dbReference type="RuleBase" id="RU363032"/>
    </source>
</evidence>
<name>A0A0N1KQW5_THESC</name>
<dbReference type="EMBL" id="LJJR01000004">
    <property type="protein sequence ID" value="KPD32900.1"/>
    <property type="molecule type" value="Genomic_DNA"/>
</dbReference>
<dbReference type="InterPro" id="IPR050366">
    <property type="entry name" value="BP-dependent_transpt_permease"/>
</dbReference>
<feature type="domain" description="ABC transmembrane type-1" evidence="8">
    <location>
        <begin position="172"/>
        <end position="384"/>
    </location>
</feature>
<evidence type="ECO:0000259" key="8">
    <source>
        <dbReference type="PROSITE" id="PS50928"/>
    </source>
</evidence>
<reference evidence="9 12" key="1">
    <citation type="submission" date="2015-09" db="EMBL/GenBank/DDBJ databases">
        <title>Draft genome sequence of Thermus scotoductus strain K1 isolated from a geothermal spring in Nagorno-Karabakh, Armenia.</title>
        <authorList>
            <person name="Saghatelyan A."/>
            <person name="Poghosyan L."/>
            <person name="Panosyan H."/>
            <person name="Birkeland N.-K."/>
        </authorList>
    </citation>
    <scope>NUCLEOTIDE SEQUENCE [LARGE SCALE GENOMIC DNA]</scope>
    <source>
        <strain evidence="9 12">K1</strain>
    </source>
</reference>
<evidence type="ECO:0000256" key="4">
    <source>
        <dbReference type="ARBA" id="ARBA00022692"/>
    </source>
</evidence>
<dbReference type="PANTHER" id="PTHR43386">
    <property type="entry name" value="OLIGOPEPTIDE TRANSPORT SYSTEM PERMEASE PROTEIN APPC"/>
    <property type="match status" value="1"/>
</dbReference>
<feature type="transmembrane region" description="Helical" evidence="7">
    <location>
        <begin position="96"/>
        <end position="123"/>
    </location>
</feature>
<evidence type="ECO:0000256" key="1">
    <source>
        <dbReference type="ARBA" id="ARBA00004651"/>
    </source>
</evidence>
<dbReference type="EMBL" id="PEML01000321">
    <property type="protein sequence ID" value="RTI04577.1"/>
    <property type="molecule type" value="Genomic_DNA"/>
</dbReference>
<evidence type="ECO:0000313" key="14">
    <source>
        <dbReference type="Proteomes" id="UP000287962"/>
    </source>
</evidence>
<dbReference type="Pfam" id="PF00528">
    <property type="entry name" value="BPD_transp_1"/>
    <property type="match status" value="1"/>
</dbReference>
<comment type="similarity">
    <text evidence="7">Belongs to the binding-protein-dependent transport system permease family.</text>
</comment>
<dbReference type="GO" id="GO:0005886">
    <property type="term" value="C:plasma membrane"/>
    <property type="evidence" value="ECO:0007669"/>
    <property type="project" value="UniProtKB-SubCell"/>
</dbReference>
<feature type="transmembrane region" description="Helical" evidence="7">
    <location>
        <begin position="361"/>
        <end position="384"/>
    </location>
</feature>
<evidence type="ECO:0000313" key="9">
    <source>
        <dbReference type="EMBL" id="KPD32900.1"/>
    </source>
</evidence>
<reference evidence="13 14" key="3">
    <citation type="journal article" date="2019" name="Extremophiles">
        <title>Biogeography of thermophiles and predominance of Thermus scotoductus in domestic water heaters.</title>
        <authorList>
            <person name="Wilpiszeski R.L."/>
            <person name="Zhang Z."/>
            <person name="House C.H."/>
        </authorList>
    </citation>
    <scope>NUCLEOTIDE SEQUENCE [LARGE SCALE GENOMIC DNA]</scope>
    <source>
        <strain evidence="11 14">12_S12</strain>
        <strain evidence="10 13">20_S20</strain>
    </source>
</reference>
<dbReference type="InterPro" id="IPR000515">
    <property type="entry name" value="MetI-like"/>
</dbReference>
<keyword evidence="2 7" id="KW-0813">Transport</keyword>
<protein>
    <submittedName>
        <fullName evidence="9 10">ABC transporter permease</fullName>
    </submittedName>
</protein>
<proteinExistence type="inferred from homology"/>
<keyword evidence="14" id="KW-1185">Reference proteome</keyword>
<dbReference type="SUPFAM" id="SSF161098">
    <property type="entry name" value="MetI-like"/>
    <property type="match status" value="1"/>
</dbReference>
<feature type="transmembrane region" description="Helical" evidence="7">
    <location>
        <begin position="256"/>
        <end position="277"/>
    </location>
</feature>
<evidence type="ECO:0000256" key="3">
    <source>
        <dbReference type="ARBA" id="ARBA00022475"/>
    </source>
</evidence>
<dbReference type="Proteomes" id="UP000053099">
    <property type="component" value="Unassembled WGS sequence"/>
</dbReference>
<evidence type="ECO:0000313" key="10">
    <source>
        <dbReference type="EMBL" id="RTH34158.1"/>
    </source>
</evidence>
<evidence type="ECO:0000256" key="5">
    <source>
        <dbReference type="ARBA" id="ARBA00022989"/>
    </source>
</evidence>
<feature type="transmembrane region" description="Helical" evidence="7">
    <location>
        <begin position="28"/>
        <end position="50"/>
    </location>
</feature>
<feature type="transmembrane region" description="Helical" evidence="7">
    <location>
        <begin position="313"/>
        <end position="341"/>
    </location>
</feature>
<evidence type="ECO:0000313" key="11">
    <source>
        <dbReference type="EMBL" id="RTI04577.1"/>
    </source>
</evidence>
<evidence type="ECO:0000256" key="6">
    <source>
        <dbReference type="ARBA" id="ARBA00023136"/>
    </source>
</evidence>
<organism evidence="9 12">
    <name type="scientific">Thermus scotoductus</name>
    <dbReference type="NCBI Taxonomy" id="37636"/>
    <lineage>
        <taxon>Bacteria</taxon>
        <taxon>Thermotogati</taxon>
        <taxon>Deinococcota</taxon>
        <taxon>Deinococci</taxon>
        <taxon>Thermales</taxon>
        <taxon>Thermaceae</taxon>
        <taxon>Thermus</taxon>
    </lineage>
</organism>
<dbReference type="Proteomes" id="UP000286928">
    <property type="component" value="Unassembled WGS sequence"/>
</dbReference>
<dbReference type="PANTHER" id="PTHR43386:SF23">
    <property type="entry name" value="ABC TRANSPORTER"/>
    <property type="match status" value="1"/>
</dbReference>
<dbReference type="EMBL" id="PEMD01000047">
    <property type="protein sequence ID" value="RTH34158.1"/>
    <property type="molecule type" value="Genomic_DNA"/>
</dbReference>
<comment type="caution">
    <text evidence="9">The sequence shown here is derived from an EMBL/GenBank/DDBJ whole genome shotgun (WGS) entry which is preliminary data.</text>
</comment>
<keyword evidence="3" id="KW-1003">Cell membrane</keyword>
<dbReference type="CDD" id="cd06261">
    <property type="entry name" value="TM_PBP2"/>
    <property type="match status" value="1"/>
</dbReference>
<sequence length="397" mass="43916">MATQAHPTKAKPRTFFSLFWRRLRRHKMAMAGLVVIIFLILMAIFAPWIAPYDPTAQPTGEDVGQYYFNPPSREHLLGTDDLGRDVLSRIIYGSRISLLVGFAVAFSSVILGTIMGTLAGYFSGRPLRFYLGPLRREREGFYPWSFALWRVFSWFLYYGVLYLALSIAWALAEDGIQTGSVGSYLGFGLVLALVLWAAWYGLKGEIRLDLDVAISRLIDFMLTIPTLPLLLVLSALLRDPGVKVGQWAQGVFGDAASVFIIITILVLFGWLGTARLVRGNILSLREQDYATAAQALGASDARIMFRHLVPNTLAPLIVQATLQIGGAILTEAALSFLGFGIQPPVATWGNMLTNAQEYIFTAPWLALPPGFMIFITVLAFNYLGDGLRDALDPRSRL</sequence>
<keyword evidence="6 7" id="KW-0472">Membrane</keyword>
<dbReference type="Pfam" id="PF12911">
    <property type="entry name" value="OppC_N"/>
    <property type="match status" value="1"/>
</dbReference>
<gene>
    <name evidence="9" type="ORF">AN926_01535</name>
    <name evidence="11" type="ORF">CSW25_12690</name>
    <name evidence="10" type="ORF">CSW33_02370</name>
</gene>
<comment type="subcellular location">
    <subcellularLocation>
        <location evidence="1 7">Cell membrane</location>
        <topology evidence="1 7">Multi-pass membrane protein</topology>
    </subcellularLocation>
</comment>
<reference evidence="11" key="2">
    <citation type="submission" date="2017-10" db="EMBL/GenBank/DDBJ databases">
        <authorList>
            <person name="Wilpiszeski R.L."/>
            <person name="Zhidan Z."/>
            <person name="House C.H."/>
        </authorList>
    </citation>
    <scope>NUCLEOTIDE SEQUENCE</scope>
    <source>
        <strain evidence="11">12_S12</strain>
    </source>
</reference>
<feature type="transmembrane region" description="Helical" evidence="7">
    <location>
        <begin position="214"/>
        <end position="236"/>
    </location>
</feature>
<keyword evidence="4 7" id="KW-0812">Transmembrane</keyword>
<evidence type="ECO:0000313" key="13">
    <source>
        <dbReference type="Proteomes" id="UP000286928"/>
    </source>
</evidence>
<dbReference type="Gene3D" id="1.10.3720.10">
    <property type="entry name" value="MetI-like"/>
    <property type="match status" value="1"/>
</dbReference>
<accession>A0A0N1KQW5</accession>
<dbReference type="PROSITE" id="PS50928">
    <property type="entry name" value="ABC_TM1"/>
    <property type="match status" value="1"/>
</dbReference>
<feature type="transmembrane region" description="Helical" evidence="7">
    <location>
        <begin position="144"/>
        <end position="172"/>
    </location>
</feature>
<dbReference type="InterPro" id="IPR025966">
    <property type="entry name" value="OppC_N"/>
</dbReference>
<dbReference type="AlphaFoldDB" id="A0A0N1KQW5"/>
<dbReference type="PATRIC" id="fig|37636.3.peg.1468"/>
<dbReference type="Proteomes" id="UP000287962">
    <property type="component" value="Unassembled WGS sequence"/>
</dbReference>
<dbReference type="RefSeq" id="WP_054391595.1">
    <property type="nucleotide sequence ID" value="NZ_PELO01000057.1"/>
</dbReference>
<dbReference type="InterPro" id="IPR035906">
    <property type="entry name" value="MetI-like_sf"/>
</dbReference>
<keyword evidence="5 7" id="KW-1133">Transmembrane helix</keyword>
<evidence type="ECO:0000313" key="12">
    <source>
        <dbReference type="Proteomes" id="UP000053099"/>
    </source>
</evidence>
<feature type="transmembrane region" description="Helical" evidence="7">
    <location>
        <begin position="184"/>
        <end position="202"/>
    </location>
</feature>
<evidence type="ECO:0000256" key="2">
    <source>
        <dbReference type="ARBA" id="ARBA00022448"/>
    </source>
</evidence>
<dbReference type="GO" id="GO:0055085">
    <property type="term" value="P:transmembrane transport"/>
    <property type="evidence" value="ECO:0007669"/>
    <property type="project" value="InterPro"/>
</dbReference>